<dbReference type="InterPro" id="IPR031982">
    <property type="entry name" value="PilE-like"/>
</dbReference>
<dbReference type="PROSITE" id="PS00409">
    <property type="entry name" value="PROKAR_NTER_METHYL"/>
    <property type="match status" value="1"/>
</dbReference>
<organism evidence="2 3">
    <name type="scientific">Caballeronia glathei</name>
    <dbReference type="NCBI Taxonomy" id="60547"/>
    <lineage>
        <taxon>Bacteria</taxon>
        <taxon>Pseudomonadati</taxon>
        <taxon>Pseudomonadota</taxon>
        <taxon>Betaproteobacteria</taxon>
        <taxon>Burkholderiales</taxon>
        <taxon>Burkholderiaceae</taxon>
        <taxon>Caballeronia</taxon>
    </lineage>
</organism>
<keyword evidence="3" id="KW-1185">Reference proteome</keyword>
<dbReference type="Pfam" id="PF16732">
    <property type="entry name" value="ComP_DUS"/>
    <property type="match status" value="1"/>
</dbReference>
<proteinExistence type="predicted"/>
<name>A0A069PV86_9BURK</name>
<evidence type="ECO:0000256" key="1">
    <source>
        <dbReference type="SAM" id="Phobius"/>
    </source>
</evidence>
<dbReference type="InterPro" id="IPR012902">
    <property type="entry name" value="N_methyl_site"/>
</dbReference>
<dbReference type="AlphaFoldDB" id="A0A069PV86"/>
<dbReference type="GO" id="GO:0043683">
    <property type="term" value="P:type IV pilus assembly"/>
    <property type="evidence" value="ECO:0007669"/>
    <property type="project" value="InterPro"/>
</dbReference>
<comment type="caution">
    <text evidence="2">The sequence shown here is derived from an EMBL/GenBank/DDBJ whole genome shotgun (WGS) entry which is preliminary data.</text>
</comment>
<dbReference type="InterPro" id="IPR045584">
    <property type="entry name" value="Pilin-like"/>
</dbReference>
<protein>
    <submittedName>
        <fullName evidence="2">Pilus assembly protein PilE</fullName>
    </submittedName>
</protein>
<gene>
    <name evidence="2" type="ORF">BG61_00350</name>
</gene>
<dbReference type="Pfam" id="PF07963">
    <property type="entry name" value="N_methyl"/>
    <property type="match status" value="1"/>
</dbReference>
<dbReference type="EMBL" id="JFHC01000001">
    <property type="protein sequence ID" value="KDR44658.1"/>
    <property type="molecule type" value="Genomic_DNA"/>
</dbReference>
<feature type="transmembrane region" description="Helical" evidence="1">
    <location>
        <begin position="12"/>
        <end position="40"/>
    </location>
</feature>
<reference evidence="2 3" key="1">
    <citation type="submission" date="2014-03" db="EMBL/GenBank/DDBJ databases">
        <title>Draft Genome Sequences of Four Burkholderia Strains.</title>
        <authorList>
            <person name="Liu X.Y."/>
            <person name="Li C.X."/>
            <person name="Xu J.H."/>
        </authorList>
    </citation>
    <scope>NUCLEOTIDE SEQUENCE [LARGE SCALE GENOMIC DNA]</scope>
    <source>
        <strain evidence="2 3">DSM 50014</strain>
    </source>
</reference>
<dbReference type="SUPFAM" id="SSF54523">
    <property type="entry name" value="Pili subunits"/>
    <property type="match status" value="1"/>
</dbReference>
<dbReference type="NCBIfam" id="TIGR02532">
    <property type="entry name" value="IV_pilin_GFxxxE"/>
    <property type="match status" value="1"/>
</dbReference>
<keyword evidence="1" id="KW-0472">Membrane</keyword>
<keyword evidence="1" id="KW-0812">Transmembrane</keyword>
<evidence type="ECO:0000313" key="2">
    <source>
        <dbReference type="EMBL" id="KDR44658.1"/>
    </source>
</evidence>
<dbReference type="Proteomes" id="UP000027466">
    <property type="component" value="Unassembled WGS sequence"/>
</dbReference>
<accession>A0A069PV86</accession>
<keyword evidence="1" id="KW-1133">Transmembrane helix</keyword>
<dbReference type="Gene3D" id="3.30.700.10">
    <property type="entry name" value="Glycoprotein, Type 4 Pilin"/>
    <property type="match status" value="1"/>
</dbReference>
<evidence type="ECO:0000313" key="3">
    <source>
        <dbReference type="Proteomes" id="UP000027466"/>
    </source>
</evidence>
<sequence length="157" mass="16043">MAMTGWGTRKKGFVHGFTLLELMIALGVAAIIATFAIPAYRSHAAKAHRMEAAAALYRAAQFVESARIGETAGGGAPAALPSGVDQAPGSGTAVYRLRLRAESATNGGYAIEAEPVSQGAMQDDACGIFIIDATGTRANRAGAELGASEAAACWSSR</sequence>